<protein>
    <recommendedName>
        <fullName evidence="10">Arginine--tRNA ligase</fullName>
        <ecNumber evidence="10">6.1.1.19</ecNumber>
    </recommendedName>
    <alternativeName>
        <fullName evidence="10">Arginyl-tRNA synthetase</fullName>
        <shortName evidence="10">ArgRS</shortName>
    </alternativeName>
</protein>
<evidence type="ECO:0000256" key="3">
    <source>
        <dbReference type="ARBA" id="ARBA00022490"/>
    </source>
</evidence>
<dbReference type="Pfam" id="PF00750">
    <property type="entry name" value="tRNA-synt_1d"/>
    <property type="match status" value="1"/>
</dbReference>
<keyword evidence="8 10" id="KW-0030">Aminoacyl-tRNA synthetase</keyword>
<dbReference type="GO" id="GO:0005524">
    <property type="term" value="F:ATP binding"/>
    <property type="evidence" value="ECO:0007669"/>
    <property type="project" value="UniProtKB-UniRule"/>
</dbReference>
<dbReference type="Gene3D" id="1.10.730.10">
    <property type="entry name" value="Isoleucyl-tRNA Synthetase, Domain 1"/>
    <property type="match status" value="1"/>
</dbReference>
<evidence type="ECO:0000256" key="4">
    <source>
        <dbReference type="ARBA" id="ARBA00022598"/>
    </source>
</evidence>
<feature type="domain" description="Arginyl tRNA synthetase N-terminal" evidence="14">
    <location>
        <begin position="4"/>
        <end position="101"/>
    </location>
</feature>
<dbReference type="OrthoDB" id="9805987at2"/>
<dbReference type="eggNOG" id="COG0018">
    <property type="taxonomic scope" value="Bacteria"/>
</dbReference>
<keyword evidence="6 10" id="KW-0067">ATP-binding</keyword>
<dbReference type="Pfam" id="PF03485">
    <property type="entry name" value="Arg_tRNA_synt_N"/>
    <property type="match status" value="1"/>
</dbReference>
<feature type="short sequence motif" description="'HIGH' region" evidence="10">
    <location>
        <begin position="138"/>
        <end position="148"/>
    </location>
</feature>
<dbReference type="RefSeq" id="WP_025225680.1">
    <property type="nucleotide sequence ID" value="NZ_CP007139.1"/>
</dbReference>
<evidence type="ECO:0000259" key="14">
    <source>
        <dbReference type="SMART" id="SM01016"/>
    </source>
</evidence>
<dbReference type="KEGG" id="fgi:OP10G_2393"/>
<keyword evidence="16" id="KW-1185">Reference proteome</keyword>
<feature type="region of interest" description="Disordered" evidence="12">
    <location>
        <begin position="414"/>
        <end position="448"/>
    </location>
</feature>
<dbReference type="InterPro" id="IPR005148">
    <property type="entry name" value="Arg-tRNA-synth_N"/>
</dbReference>
<keyword evidence="3 10" id="KW-0963">Cytoplasm</keyword>
<gene>
    <name evidence="10" type="primary">argS</name>
    <name evidence="15" type="ORF">OP10G_2393</name>
</gene>
<sequence length="739" mass="82661">MLRDHLQELVRSAVDQLIAQGKLPEAVRGAPIEISDTKNPEHGDYACNLALVASKRAGMNPRAIGELLKEALLEVHRQGADASGVFEAIDIAGPGFLNFRLKPEVIAAYIPRVLAEADIFAQRPTPNAQRLNIEFVSVNPNGPITVGSGRGAAFGDTLSRIMQAVGHEVDREYYINDGVNSEQMRLFAESVKYYVRTALGLPGDFPEKGYRGEYVQDVGMGLLDFVLRQRGTRRMALAETIAQAGWDPARLTYESFVRHLDGGPIEGDSPEEKLIARVVADAKASDTTPDTDTFERLLLLEIVAPEFVEDSDGSQEAWEGRLTEFVRSHRAVHDLPEEQQTALSVAGTLVGELDPVDADLWDTLSFQKAAQELMIERQRGDLRIFGVNFQRWFSEQSLHDEGKVQSALEKLEKAGNSYRSPQPRDAEEVAAEKDKYEDEEDENPTEEGSALWIASHTNGFGDEKDRVLVRADGRPAYIAADVAYLENKLGERGYEKALLILGPDHHGYIGRMYAAYQALGYPMKDGKPERFEIIIFQIVRFVKDGKPAPMRKRDGNIYELRDLIEELGKAQAPDATLEEQRRIGADVARFFYLMRSHDTHMDFDIDLATKQSDENPVFYVQYAHARICSVLRKAEEAGFVLGADMDPGQLTHPRELSLTKKILDLPFETQRASQDYGVHRIATYAIELAKTYHHFYDQCRVIQTGEPDLTRARLALCRAARQTLRSALELLGVSAPEKM</sequence>
<proteinExistence type="inferred from homology"/>
<keyword evidence="5 10" id="KW-0547">Nucleotide-binding</keyword>
<dbReference type="SMART" id="SM00836">
    <property type="entry name" value="DALR_1"/>
    <property type="match status" value="1"/>
</dbReference>
<dbReference type="SUPFAM" id="SSF47323">
    <property type="entry name" value="Anticodon-binding domain of a subclass of class I aminoacyl-tRNA synthetases"/>
    <property type="match status" value="1"/>
</dbReference>
<evidence type="ECO:0000259" key="13">
    <source>
        <dbReference type="SMART" id="SM00836"/>
    </source>
</evidence>
<organism evidence="15 16">
    <name type="scientific">Fimbriimonas ginsengisoli Gsoil 348</name>
    <dbReference type="NCBI Taxonomy" id="661478"/>
    <lineage>
        <taxon>Bacteria</taxon>
        <taxon>Bacillati</taxon>
        <taxon>Armatimonadota</taxon>
        <taxon>Fimbriimonadia</taxon>
        <taxon>Fimbriimonadales</taxon>
        <taxon>Fimbriimonadaceae</taxon>
        <taxon>Fimbriimonas</taxon>
    </lineage>
</organism>
<evidence type="ECO:0000256" key="7">
    <source>
        <dbReference type="ARBA" id="ARBA00022917"/>
    </source>
</evidence>
<dbReference type="Proteomes" id="UP000027982">
    <property type="component" value="Chromosome"/>
</dbReference>
<accession>A0A068NQP5</accession>
<dbReference type="PANTHER" id="PTHR11956">
    <property type="entry name" value="ARGINYL-TRNA SYNTHETASE"/>
    <property type="match status" value="1"/>
</dbReference>
<dbReference type="InterPro" id="IPR008909">
    <property type="entry name" value="DALR_anticod-bd"/>
</dbReference>
<keyword evidence="7 10" id="KW-0648">Protein biosynthesis</keyword>
<comment type="subunit">
    <text evidence="10">Monomer.</text>
</comment>
<dbReference type="AlphaFoldDB" id="A0A068NQP5"/>
<dbReference type="Gene3D" id="3.30.1360.70">
    <property type="entry name" value="Arginyl tRNA synthetase N-terminal domain"/>
    <property type="match status" value="1"/>
</dbReference>
<dbReference type="InterPro" id="IPR009080">
    <property type="entry name" value="tRNAsynth_Ia_anticodon-bd"/>
</dbReference>
<dbReference type="HAMAP" id="MF_00123">
    <property type="entry name" value="Arg_tRNA_synth"/>
    <property type="match status" value="1"/>
</dbReference>
<dbReference type="SUPFAM" id="SSF55190">
    <property type="entry name" value="Arginyl-tRNA synthetase (ArgRS), N-terminal 'additional' domain"/>
    <property type="match status" value="1"/>
</dbReference>
<dbReference type="Pfam" id="PF05746">
    <property type="entry name" value="DALR_1"/>
    <property type="match status" value="1"/>
</dbReference>
<dbReference type="EMBL" id="CP007139">
    <property type="protein sequence ID" value="AIE85761.1"/>
    <property type="molecule type" value="Genomic_DNA"/>
</dbReference>
<evidence type="ECO:0000256" key="2">
    <source>
        <dbReference type="ARBA" id="ARBA00005594"/>
    </source>
</evidence>
<dbReference type="InterPro" id="IPR035684">
    <property type="entry name" value="ArgRS_core"/>
</dbReference>
<dbReference type="PANTHER" id="PTHR11956:SF5">
    <property type="entry name" value="ARGININE--TRNA LIGASE, CYTOPLASMIC"/>
    <property type="match status" value="1"/>
</dbReference>
<evidence type="ECO:0000256" key="11">
    <source>
        <dbReference type="RuleBase" id="RU363038"/>
    </source>
</evidence>
<evidence type="ECO:0000256" key="8">
    <source>
        <dbReference type="ARBA" id="ARBA00023146"/>
    </source>
</evidence>
<name>A0A068NQP5_FIMGI</name>
<dbReference type="InterPro" id="IPR001278">
    <property type="entry name" value="Arg-tRNA-ligase"/>
</dbReference>
<dbReference type="GO" id="GO:0004814">
    <property type="term" value="F:arginine-tRNA ligase activity"/>
    <property type="evidence" value="ECO:0007669"/>
    <property type="project" value="UniProtKB-UniRule"/>
</dbReference>
<reference evidence="15 16" key="1">
    <citation type="journal article" date="2014" name="PLoS ONE">
        <title>The first complete genome sequence of the class fimbriimonadia in the phylum armatimonadetes.</title>
        <authorList>
            <person name="Hu Z.Y."/>
            <person name="Wang Y.Z."/>
            <person name="Im W.T."/>
            <person name="Wang S.Y."/>
            <person name="Zhao G.P."/>
            <person name="Zheng H.J."/>
            <person name="Quan Z.X."/>
        </authorList>
    </citation>
    <scope>NUCLEOTIDE SEQUENCE [LARGE SCALE GENOMIC DNA]</scope>
    <source>
        <strain evidence="15">Gsoil 348</strain>
    </source>
</reference>
<keyword evidence="4 10" id="KW-0436">Ligase</keyword>
<dbReference type="InterPro" id="IPR036695">
    <property type="entry name" value="Arg-tRNA-synth_N_sf"/>
</dbReference>
<evidence type="ECO:0000256" key="9">
    <source>
        <dbReference type="ARBA" id="ARBA00049339"/>
    </source>
</evidence>
<evidence type="ECO:0000256" key="10">
    <source>
        <dbReference type="HAMAP-Rule" id="MF_00123"/>
    </source>
</evidence>
<dbReference type="SUPFAM" id="SSF52374">
    <property type="entry name" value="Nucleotidylyl transferase"/>
    <property type="match status" value="1"/>
</dbReference>
<evidence type="ECO:0000256" key="1">
    <source>
        <dbReference type="ARBA" id="ARBA00004496"/>
    </source>
</evidence>
<dbReference type="SMART" id="SM01016">
    <property type="entry name" value="Arg_tRNA_synt_N"/>
    <property type="match status" value="1"/>
</dbReference>
<dbReference type="EC" id="6.1.1.19" evidence="10"/>
<comment type="similarity">
    <text evidence="2 10 11">Belongs to the class-I aminoacyl-tRNA synthetase family.</text>
</comment>
<comment type="subcellular location">
    <subcellularLocation>
        <location evidence="1 10">Cytoplasm</location>
    </subcellularLocation>
</comment>
<dbReference type="GO" id="GO:0006420">
    <property type="term" value="P:arginyl-tRNA aminoacylation"/>
    <property type="evidence" value="ECO:0007669"/>
    <property type="project" value="UniProtKB-UniRule"/>
</dbReference>
<evidence type="ECO:0000256" key="6">
    <source>
        <dbReference type="ARBA" id="ARBA00022840"/>
    </source>
</evidence>
<evidence type="ECO:0000256" key="12">
    <source>
        <dbReference type="SAM" id="MobiDB-lite"/>
    </source>
</evidence>
<feature type="compositionally biased region" description="Basic and acidic residues" evidence="12">
    <location>
        <begin position="422"/>
        <end position="436"/>
    </location>
</feature>
<dbReference type="HOGENOM" id="CLU_006406_0_1_0"/>
<dbReference type="STRING" id="661478.OP10G_2393"/>
<dbReference type="GO" id="GO:0005737">
    <property type="term" value="C:cytoplasm"/>
    <property type="evidence" value="ECO:0007669"/>
    <property type="project" value="UniProtKB-SubCell"/>
</dbReference>
<dbReference type="FunFam" id="1.10.730.10:FF:000008">
    <property type="entry name" value="Arginine--tRNA ligase"/>
    <property type="match status" value="1"/>
</dbReference>
<dbReference type="InterPro" id="IPR014729">
    <property type="entry name" value="Rossmann-like_a/b/a_fold"/>
</dbReference>
<evidence type="ECO:0000313" key="16">
    <source>
        <dbReference type="Proteomes" id="UP000027982"/>
    </source>
</evidence>
<feature type="domain" description="DALR anticodon binding" evidence="13">
    <location>
        <begin position="620"/>
        <end position="739"/>
    </location>
</feature>
<evidence type="ECO:0000256" key="5">
    <source>
        <dbReference type="ARBA" id="ARBA00022741"/>
    </source>
</evidence>
<dbReference type="Gene3D" id="3.40.50.620">
    <property type="entry name" value="HUPs"/>
    <property type="match status" value="1"/>
</dbReference>
<evidence type="ECO:0000313" key="15">
    <source>
        <dbReference type="EMBL" id="AIE85761.1"/>
    </source>
</evidence>
<comment type="catalytic activity">
    <reaction evidence="9 10">
        <text>tRNA(Arg) + L-arginine + ATP = L-arginyl-tRNA(Arg) + AMP + diphosphate</text>
        <dbReference type="Rhea" id="RHEA:20301"/>
        <dbReference type="Rhea" id="RHEA-COMP:9658"/>
        <dbReference type="Rhea" id="RHEA-COMP:9673"/>
        <dbReference type="ChEBI" id="CHEBI:30616"/>
        <dbReference type="ChEBI" id="CHEBI:32682"/>
        <dbReference type="ChEBI" id="CHEBI:33019"/>
        <dbReference type="ChEBI" id="CHEBI:78442"/>
        <dbReference type="ChEBI" id="CHEBI:78513"/>
        <dbReference type="ChEBI" id="CHEBI:456215"/>
        <dbReference type="EC" id="6.1.1.19"/>
    </reaction>
</comment>